<feature type="domain" description="Peptidase C39-like" evidence="1">
    <location>
        <begin position="197"/>
        <end position="341"/>
    </location>
</feature>
<reference evidence="2 3" key="1">
    <citation type="submission" date="2020-09" db="EMBL/GenBank/DDBJ databases">
        <authorList>
            <person name="Courtine D."/>
        </authorList>
    </citation>
    <scope>NUCLEOTIDE SEQUENCE [LARGE SCALE GENOMIC DNA]</scope>
    <source>
        <strain evidence="2 3">IRI35c</strain>
    </source>
</reference>
<organism evidence="2 3">
    <name type="scientific">Thermococcus camini</name>
    <dbReference type="NCBI Taxonomy" id="2016373"/>
    <lineage>
        <taxon>Archaea</taxon>
        <taxon>Methanobacteriati</taxon>
        <taxon>Methanobacteriota</taxon>
        <taxon>Thermococci</taxon>
        <taxon>Thermococcales</taxon>
        <taxon>Thermococcaceae</taxon>
        <taxon>Thermococcus</taxon>
    </lineage>
</organism>
<dbReference type="KEGG" id="tcq:TIRI35C_1777"/>
<dbReference type="AlphaFoldDB" id="A0A7G2DCP1"/>
<accession>A0A7G2DCP1</accession>
<proteinExistence type="predicted"/>
<evidence type="ECO:0000313" key="2">
    <source>
        <dbReference type="EMBL" id="CAD5244931.1"/>
    </source>
</evidence>
<dbReference type="EMBL" id="LR881183">
    <property type="protein sequence ID" value="CAD5244931.1"/>
    <property type="molecule type" value="Genomic_DNA"/>
</dbReference>
<dbReference type="RefSeq" id="WP_188202569.1">
    <property type="nucleotide sequence ID" value="NZ_LR881183.1"/>
</dbReference>
<gene>
    <name evidence="2" type="ORF">TIRI35C_1777</name>
</gene>
<evidence type="ECO:0000259" key="1">
    <source>
        <dbReference type="Pfam" id="PF13529"/>
    </source>
</evidence>
<protein>
    <recommendedName>
        <fullName evidence="1">Peptidase C39-like domain-containing protein</fullName>
    </recommendedName>
</protein>
<sequence>MTAAPVDKPGAVPLATVKALAVRELHKFPEFNGAIPTSPTPLYFPDGRLAAYEFRMVKNGKTIGYIIVSANRNLPPAILEAGFGEKTPSDLMKELAVKKGVKNYRLAYFSGLNYGILAGDKVVDMKGKEYRKPEKYVLQTGAYASSWDTAGQYTIQAATLVDQKVLWNIPRWTESDPSGGSWAGYDYIGPNADPWDKWDGCAPIAASMVIGYYETQYQTDWYKEAVIDILHYLMGTSASGWTPTSNIGPGIERFYDRALYLYNEGVLSDPPHYKYTTSTIDNPSNSLLFTYVQLEIKSKRPLLLTASAAWGIGFEWSGSLHTTTVVGYSVYDNGEKYLYIHTTYDDPYSAWVLLDSIGSVRTLTMINPVKVS</sequence>
<name>A0A7G2DCP1_9EURY</name>
<dbReference type="GeneID" id="58919519"/>
<keyword evidence="3" id="KW-1185">Reference proteome</keyword>
<evidence type="ECO:0000313" key="3">
    <source>
        <dbReference type="Proteomes" id="UP000516304"/>
    </source>
</evidence>
<dbReference type="Proteomes" id="UP000516304">
    <property type="component" value="Chromosome TIRI35C"/>
</dbReference>
<dbReference type="InterPro" id="IPR039564">
    <property type="entry name" value="Peptidase_C39-like"/>
</dbReference>
<dbReference type="Pfam" id="PF13529">
    <property type="entry name" value="Peptidase_C39_2"/>
    <property type="match status" value="1"/>
</dbReference>